<feature type="compositionally biased region" description="Low complexity" evidence="2">
    <location>
        <begin position="106"/>
        <end position="115"/>
    </location>
</feature>
<feature type="disulfide bond" evidence="1">
    <location>
        <begin position="132"/>
        <end position="150"/>
    </location>
</feature>
<feature type="compositionally biased region" description="Basic and acidic residues" evidence="2">
    <location>
        <begin position="324"/>
        <end position="339"/>
    </location>
</feature>
<feature type="region of interest" description="Disordered" evidence="2">
    <location>
        <begin position="35"/>
        <end position="115"/>
    </location>
</feature>
<dbReference type="OMA" id="CTICAGG"/>
<dbReference type="Proteomes" id="UP000887568">
    <property type="component" value="Unplaced"/>
</dbReference>
<organism evidence="6 7">
    <name type="scientific">Patiria miniata</name>
    <name type="common">Bat star</name>
    <name type="synonym">Asterina miniata</name>
    <dbReference type="NCBI Taxonomy" id="46514"/>
    <lineage>
        <taxon>Eukaryota</taxon>
        <taxon>Metazoa</taxon>
        <taxon>Echinodermata</taxon>
        <taxon>Eleutherozoa</taxon>
        <taxon>Asterozoa</taxon>
        <taxon>Asteroidea</taxon>
        <taxon>Valvatacea</taxon>
        <taxon>Valvatida</taxon>
        <taxon>Asterinidae</taxon>
        <taxon>Patiria</taxon>
    </lineage>
</organism>
<feature type="compositionally biased region" description="Basic and acidic residues" evidence="2">
    <location>
        <begin position="52"/>
        <end position="69"/>
    </location>
</feature>
<evidence type="ECO:0000256" key="4">
    <source>
        <dbReference type="SAM" id="SignalP"/>
    </source>
</evidence>
<proteinExistence type="predicted"/>
<keyword evidence="3" id="KW-0472">Membrane</keyword>
<evidence type="ECO:0000259" key="5">
    <source>
        <dbReference type="PROSITE" id="PS50050"/>
    </source>
</evidence>
<name>A0A913ZSR0_PATMI</name>
<feature type="transmembrane region" description="Helical" evidence="3">
    <location>
        <begin position="240"/>
        <end position="267"/>
    </location>
</feature>
<evidence type="ECO:0000256" key="2">
    <source>
        <dbReference type="SAM" id="MobiDB-lite"/>
    </source>
</evidence>
<protein>
    <recommendedName>
        <fullName evidence="5">TNFR-Cys domain-containing protein</fullName>
    </recommendedName>
</protein>
<keyword evidence="1" id="KW-1015">Disulfide bond</keyword>
<dbReference type="AlphaFoldDB" id="A0A913ZSR0"/>
<feature type="chain" id="PRO_5036788373" description="TNFR-Cys domain-containing protein" evidence="4">
    <location>
        <begin position="34"/>
        <end position="495"/>
    </location>
</feature>
<keyword evidence="3" id="KW-0812">Transmembrane</keyword>
<comment type="caution">
    <text evidence="1">Lacks conserved residue(s) required for the propagation of feature annotation.</text>
</comment>
<feature type="repeat" description="TNFR-Cys" evidence="1">
    <location>
        <begin position="84"/>
        <end position="150"/>
    </location>
</feature>
<dbReference type="Gene3D" id="2.10.50.10">
    <property type="entry name" value="Tumor Necrosis Factor Receptor, subunit A, domain 2"/>
    <property type="match status" value="1"/>
</dbReference>
<dbReference type="RefSeq" id="XP_038054662.1">
    <property type="nucleotide sequence ID" value="XM_038198734.1"/>
</dbReference>
<dbReference type="OrthoDB" id="9950067at2759"/>
<evidence type="ECO:0000313" key="6">
    <source>
        <dbReference type="EnsemblMetazoa" id="XP_038054662.1"/>
    </source>
</evidence>
<dbReference type="PROSITE" id="PS50050">
    <property type="entry name" value="TNFR_NGFR_2"/>
    <property type="match status" value="1"/>
</dbReference>
<dbReference type="GeneID" id="119726877"/>
<dbReference type="SUPFAM" id="SSF57586">
    <property type="entry name" value="TNF receptor-like"/>
    <property type="match status" value="1"/>
</dbReference>
<feature type="signal peptide" evidence="4">
    <location>
        <begin position="1"/>
        <end position="33"/>
    </location>
</feature>
<evidence type="ECO:0000256" key="1">
    <source>
        <dbReference type="PROSITE-ProRule" id="PRU00206"/>
    </source>
</evidence>
<dbReference type="InterPro" id="IPR001368">
    <property type="entry name" value="TNFR/NGFR_Cys_rich_reg"/>
</dbReference>
<keyword evidence="3" id="KW-1133">Transmembrane helix</keyword>
<feature type="region of interest" description="Disordered" evidence="2">
    <location>
        <begin position="305"/>
        <end position="343"/>
    </location>
</feature>
<feature type="domain" description="TNFR-Cys" evidence="5">
    <location>
        <begin position="84"/>
        <end position="150"/>
    </location>
</feature>
<reference evidence="6" key="1">
    <citation type="submission" date="2022-11" db="UniProtKB">
        <authorList>
            <consortium name="EnsemblMetazoa"/>
        </authorList>
    </citation>
    <scope>IDENTIFICATION</scope>
</reference>
<feature type="compositionally biased region" description="Low complexity" evidence="2">
    <location>
        <begin position="35"/>
        <end position="50"/>
    </location>
</feature>
<feature type="compositionally biased region" description="Polar residues" evidence="2">
    <location>
        <begin position="308"/>
        <end position="323"/>
    </location>
</feature>
<sequence>MVCTGRPAVFSSRFLLLIVLQCTLWDFSRLTIAGPVPSRSDPSPDPGTRPATPEDRRGSLRTDLAHQDSNDDSDIEAGSNKCHRCRSGHYRQSGVRGGIRPAMKARSYSTDSQSRSRTRSTCGGFCQRCSVCRSGWTLRANCTATQDTVCMPCEEGEFWDPVRSRCKLVNPLIHEVVVQNSGTPYPPTLNTAHADPTLPVQRAVKPGGRPPPGDSYENKIDQPAPSLTEEAKSEKWSAGYIASLFASAAAGITVLVLIVVVLIYVVLRFKQWKYERSLSSRGRCLTWRSCFGNFCKKGSHTVAGDTDYSMTNNRNTELQTPLQHDTETRVDSDLSKAREPNSQTLHAPGCSVWIDLADTGFQEDEHSLPAASTGEEHQPDGSFMTRNSLQSREARKGLLEIWEAADHPPFPPSDEKQEGETVITPQERLLGREIPGKRHAGISATDVHRNQTKTTPSCLPLPLPLLCTTNIRTVVADVHDPYMDDTPVTFNGTDI</sequence>
<dbReference type="EnsemblMetazoa" id="XM_038198734.1">
    <property type="protein sequence ID" value="XP_038054662.1"/>
    <property type="gene ID" value="LOC119726877"/>
</dbReference>
<evidence type="ECO:0000313" key="7">
    <source>
        <dbReference type="Proteomes" id="UP000887568"/>
    </source>
</evidence>
<feature type="disulfide bond" evidence="1">
    <location>
        <begin position="129"/>
        <end position="142"/>
    </location>
</feature>
<keyword evidence="4" id="KW-0732">Signal</keyword>
<feature type="region of interest" description="Disordered" evidence="2">
    <location>
        <begin position="190"/>
        <end position="228"/>
    </location>
</feature>
<evidence type="ECO:0000256" key="3">
    <source>
        <dbReference type="SAM" id="Phobius"/>
    </source>
</evidence>
<keyword evidence="7" id="KW-1185">Reference proteome</keyword>
<accession>A0A913ZSR0</accession>